<evidence type="ECO:0000313" key="1">
    <source>
        <dbReference type="EMBL" id="TFK73950.1"/>
    </source>
</evidence>
<dbReference type="Proteomes" id="UP000308600">
    <property type="component" value="Unassembled WGS sequence"/>
</dbReference>
<name>A0ACD3B7W9_9AGAR</name>
<reference evidence="1 2" key="1">
    <citation type="journal article" date="2019" name="Nat. Ecol. Evol.">
        <title>Megaphylogeny resolves global patterns of mushroom evolution.</title>
        <authorList>
            <person name="Varga T."/>
            <person name="Krizsan K."/>
            <person name="Foldi C."/>
            <person name="Dima B."/>
            <person name="Sanchez-Garcia M."/>
            <person name="Sanchez-Ramirez S."/>
            <person name="Szollosi G.J."/>
            <person name="Szarkandi J.G."/>
            <person name="Papp V."/>
            <person name="Albert L."/>
            <person name="Andreopoulos W."/>
            <person name="Angelini C."/>
            <person name="Antonin V."/>
            <person name="Barry K.W."/>
            <person name="Bougher N.L."/>
            <person name="Buchanan P."/>
            <person name="Buyck B."/>
            <person name="Bense V."/>
            <person name="Catcheside P."/>
            <person name="Chovatia M."/>
            <person name="Cooper J."/>
            <person name="Damon W."/>
            <person name="Desjardin D."/>
            <person name="Finy P."/>
            <person name="Geml J."/>
            <person name="Haridas S."/>
            <person name="Hughes K."/>
            <person name="Justo A."/>
            <person name="Karasinski D."/>
            <person name="Kautmanova I."/>
            <person name="Kiss B."/>
            <person name="Kocsube S."/>
            <person name="Kotiranta H."/>
            <person name="LaButti K.M."/>
            <person name="Lechner B.E."/>
            <person name="Liimatainen K."/>
            <person name="Lipzen A."/>
            <person name="Lukacs Z."/>
            <person name="Mihaltcheva S."/>
            <person name="Morgado L.N."/>
            <person name="Niskanen T."/>
            <person name="Noordeloos M.E."/>
            <person name="Ohm R.A."/>
            <person name="Ortiz-Santana B."/>
            <person name="Ovrebo C."/>
            <person name="Racz N."/>
            <person name="Riley R."/>
            <person name="Savchenko A."/>
            <person name="Shiryaev A."/>
            <person name="Soop K."/>
            <person name="Spirin V."/>
            <person name="Szebenyi C."/>
            <person name="Tomsovsky M."/>
            <person name="Tulloss R.E."/>
            <person name="Uehling J."/>
            <person name="Grigoriev I.V."/>
            <person name="Vagvolgyi C."/>
            <person name="Papp T."/>
            <person name="Martin F.M."/>
            <person name="Miettinen O."/>
            <person name="Hibbett D.S."/>
            <person name="Nagy L.G."/>
        </authorList>
    </citation>
    <scope>NUCLEOTIDE SEQUENCE [LARGE SCALE GENOMIC DNA]</scope>
    <source>
        <strain evidence="1 2">NL-1719</strain>
    </source>
</reference>
<evidence type="ECO:0000313" key="2">
    <source>
        <dbReference type="Proteomes" id="UP000308600"/>
    </source>
</evidence>
<gene>
    <name evidence="1" type="ORF">BDN72DRAFT_116721</name>
</gene>
<dbReference type="EMBL" id="ML208271">
    <property type="protein sequence ID" value="TFK73950.1"/>
    <property type="molecule type" value="Genomic_DNA"/>
</dbReference>
<protein>
    <submittedName>
        <fullName evidence="1">Uncharacterized protein</fullName>
    </submittedName>
</protein>
<proteinExistence type="predicted"/>
<organism evidence="1 2">
    <name type="scientific">Pluteus cervinus</name>
    <dbReference type="NCBI Taxonomy" id="181527"/>
    <lineage>
        <taxon>Eukaryota</taxon>
        <taxon>Fungi</taxon>
        <taxon>Dikarya</taxon>
        <taxon>Basidiomycota</taxon>
        <taxon>Agaricomycotina</taxon>
        <taxon>Agaricomycetes</taxon>
        <taxon>Agaricomycetidae</taxon>
        <taxon>Agaricales</taxon>
        <taxon>Pluteineae</taxon>
        <taxon>Pluteaceae</taxon>
        <taxon>Pluteus</taxon>
    </lineage>
</organism>
<keyword evidence="2" id="KW-1185">Reference proteome</keyword>
<sequence length="483" mass="52793">MNFLDTYDVAAAQTPPEDQQSLQDEVNQVVGQLSRFWGGFRQQSQSAIQAARKDFGEVVVQAQKELGKLTQGEPSTASDRSAPVGEGTEAEVEPDGGGSSASTRSPTEATQPSIFSRLQAAIPPNIVQSVQTTVQNVHIPDSIRQATENIDLNQISTGIMGELQRVQDITVAHAGEYVQKSESLIRDAVKEAQEVLRDAVKIIPPEEAGAQGAGFIWDGTDMWMLPSYEGNDEVAGTSADPNRPTTPRAVATRAEALLKRLINDPSIVGHDPEADPHTGELYRTWHSTQVESESGGIDGDIWKSKISAMLNEPGDGEVLQRTHDTLVPEQLTSQVFWSRFFFRVHQIETEEAKRKALVQGTTESEDDFSWEDEDEDEDTTTKINLAEAKARDAGTQLPSQKAVSPENKGRETSEDSYDDLSEDSEDGEEDGEEEGEDEEEDEDEEDEEEDEEAEGGALSAAPNQPAARTRAEGEDDGSDSDWE</sequence>
<accession>A0ACD3B7W9</accession>